<dbReference type="Proteomes" id="UP000195755">
    <property type="component" value="Chromosome"/>
</dbReference>
<organism evidence="1 2">
    <name type="scientific">Streptomyces albireticuli</name>
    <dbReference type="NCBI Taxonomy" id="1940"/>
    <lineage>
        <taxon>Bacteria</taxon>
        <taxon>Bacillati</taxon>
        <taxon>Actinomycetota</taxon>
        <taxon>Actinomycetes</taxon>
        <taxon>Kitasatosporales</taxon>
        <taxon>Streptomycetaceae</taxon>
        <taxon>Streptomyces</taxon>
    </lineage>
</organism>
<evidence type="ECO:0000313" key="2">
    <source>
        <dbReference type="Proteomes" id="UP000195755"/>
    </source>
</evidence>
<reference evidence="1 2" key="1">
    <citation type="submission" date="2017-06" db="EMBL/GenBank/DDBJ databases">
        <title>Streptomyces albireticuli Genome sequencing and assembly.</title>
        <authorList>
            <person name="Wang Y."/>
            <person name="Du B."/>
            <person name="Ding Y."/>
            <person name="Liu H."/>
            <person name="Hou Q."/>
            <person name="Liu K."/>
            <person name="Yao L."/>
            <person name="Wang C."/>
        </authorList>
    </citation>
    <scope>NUCLEOTIDE SEQUENCE [LARGE SCALE GENOMIC DNA]</scope>
    <source>
        <strain evidence="1 2">MDJK11</strain>
    </source>
</reference>
<name>A0A1Z2LD60_9ACTN</name>
<sequence>MGEAAVEFGALKWIGRGIRGVVRAIVD</sequence>
<protein>
    <submittedName>
        <fullName evidence="1">Uncharacterized protein</fullName>
    </submittedName>
</protein>
<proteinExistence type="predicted"/>
<dbReference type="KEGG" id="salj:SMD11_6582"/>
<dbReference type="AlphaFoldDB" id="A0A1Z2LD60"/>
<evidence type="ECO:0000313" key="1">
    <source>
        <dbReference type="EMBL" id="ARZ72158.1"/>
    </source>
</evidence>
<dbReference type="EMBL" id="CP021744">
    <property type="protein sequence ID" value="ARZ72158.1"/>
    <property type="molecule type" value="Genomic_DNA"/>
</dbReference>
<gene>
    <name evidence="1" type="ORF">SMD11_6582</name>
</gene>
<accession>A0A1Z2LD60</accession>